<feature type="domain" description="NAD-dependent epimerase/dehydratase" evidence="2">
    <location>
        <begin position="8"/>
        <end position="208"/>
    </location>
</feature>
<gene>
    <name evidence="3" type="ORF">A3J15_00205</name>
</gene>
<dbReference type="EMBL" id="MGAY01000011">
    <property type="protein sequence ID" value="OGK57152.1"/>
    <property type="molecule type" value="Genomic_DNA"/>
</dbReference>
<reference evidence="3 4" key="1">
    <citation type="journal article" date="2016" name="Nat. Commun.">
        <title>Thousands of microbial genomes shed light on interconnected biogeochemical processes in an aquifer system.</title>
        <authorList>
            <person name="Anantharaman K."/>
            <person name="Brown C.T."/>
            <person name="Hug L.A."/>
            <person name="Sharon I."/>
            <person name="Castelle C.J."/>
            <person name="Probst A.J."/>
            <person name="Thomas B.C."/>
            <person name="Singh A."/>
            <person name="Wilkins M.J."/>
            <person name="Karaoz U."/>
            <person name="Brodie E.L."/>
            <person name="Williams K.H."/>
            <person name="Hubbard S.S."/>
            <person name="Banfield J.F."/>
        </authorList>
    </citation>
    <scope>NUCLEOTIDE SEQUENCE [LARGE SCALE GENOMIC DNA]</scope>
</reference>
<dbReference type="Pfam" id="PF01370">
    <property type="entry name" value="Epimerase"/>
    <property type="match status" value="1"/>
</dbReference>
<dbReference type="SUPFAM" id="SSF51735">
    <property type="entry name" value="NAD(P)-binding Rossmann-fold domains"/>
    <property type="match status" value="1"/>
</dbReference>
<name>A0A1F7JNE8_9BACT</name>
<comment type="similarity">
    <text evidence="1">Belongs to the NAD(P)-dependent epimerase/dehydratase family.</text>
</comment>
<evidence type="ECO:0000259" key="2">
    <source>
        <dbReference type="Pfam" id="PF01370"/>
    </source>
</evidence>
<dbReference type="PANTHER" id="PTHR43000">
    <property type="entry name" value="DTDP-D-GLUCOSE 4,6-DEHYDRATASE-RELATED"/>
    <property type="match status" value="1"/>
</dbReference>
<dbReference type="InterPro" id="IPR001509">
    <property type="entry name" value="Epimerase_deHydtase"/>
</dbReference>
<protein>
    <recommendedName>
        <fullName evidence="2">NAD-dependent epimerase/dehydratase domain-containing protein</fullName>
    </recommendedName>
</protein>
<accession>A0A1F7JNE8</accession>
<evidence type="ECO:0000313" key="3">
    <source>
        <dbReference type="EMBL" id="OGK57152.1"/>
    </source>
</evidence>
<organism evidence="3 4">
    <name type="scientific">Candidatus Roizmanbacteria bacterium RIFCSPLOWO2_02_FULL_38_10</name>
    <dbReference type="NCBI Taxonomy" id="1802074"/>
    <lineage>
        <taxon>Bacteria</taxon>
        <taxon>Candidatus Roizmaniibacteriota</taxon>
    </lineage>
</organism>
<dbReference type="STRING" id="1802074.A3J15_00205"/>
<sequence>MKKKKTTILITGGSGFIGRNLIEIFGNKYRLLYPTHRELDLTNDKHVTDFFKKNDIDVIIHSAFGEATSVFDHTIKMFVNIYRHIDKVQKFIYFGSGAEYDKSRDLIKVKETDFGKKIPGDDYGLAKYICYQIAKDNPKILNLRLFGIYGKYEDYLFKFISNSIVKNLSNLPIKIKQNVIFSYLFIADLIEIVKYFINNKSKYTDYNVVPTKSIDLLKIAQLINQVSRKEVEIQIMNNNLNYEYTADNKRLLSEIRNLEFTSYKDGIKSLYNFYLDNKTSLNYRKILADEYLKKAKINIWQK</sequence>
<proteinExistence type="inferred from homology"/>
<dbReference type="InterPro" id="IPR036291">
    <property type="entry name" value="NAD(P)-bd_dom_sf"/>
</dbReference>
<dbReference type="Proteomes" id="UP000176376">
    <property type="component" value="Unassembled WGS sequence"/>
</dbReference>
<dbReference type="AlphaFoldDB" id="A0A1F7JNE8"/>
<evidence type="ECO:0000313" key="4">
    <source>
        <dbReference type="Proteomes" id="UP000176376"/>
    </source>
</evidence>
<comment type="caution">
    <text evidence="3">The sequence shown here is derived from an EMBL/GenBank/DDBJ whole genome shotgun (WGS) entry which is preliminary data.</text>
</comment>
<evidence type="ECO:0000256" key="1">
    <source>
        <dbReference type="ARBA" id="ARBA00007637"/>
    </source>
</evidence>
<dbReference type="Gene3D" id="3.40.50.720">
    <property type="entry name" value="NAD(P)-binding Rossmann-like Domain"/>
    <property type="match status" value="1"/>
</dbReference>